<comment type="caution">
    <text evidence="3">The sequence shown here is derived from an EMBL/GenBank/DDBJ whole genome shotgun (WGS) entry which is preliminary data.</text>
</comment>
<evidence type="ECO:0000313" key="4">
    <source>
        <dbReference type="Proteomes" id="UP000640786"/>
    </source>
</evidence>
<proteinExistence type="predicted"/>
<dbReference type="SUPFAM" id="SSF141371">
    <property type="entry name" value="PilZ domain-like"/>
    <property type="match status" value="1"/>
</dbReference>
<keyword evidence="4" id="KW-1185">Reference proteome</keyword>
<name>A0ABR8RBJ9_9BACI</name>
<dbReference type="Pfam" id="PF07238">
    <property type="entry name" value="PilZ"/>
    <property type="match status" value="1"/>
</dbReference>
<dbReference type="Gene3D" id="2.40.10.220">
    <property type="entry name" value="predicted glycosyltransferase like domains"/>
    <property type="match status" value="1"/>
</dbReference>
<feature type="domain" description="Type III secretion system flagellar brake protein YcgR PilZN" evidence="2">
    <location>
        <begin position="4"/>
        <end position="90"/>
    </location>
</feature>
<keyword evidence="3" id="KW-0966">Cell projection</keyword>
<evidence type="ECO:0000313" key="3">
    <source>
        <dbReference type="EMBL" id="MBD7945174.1"/>
    </source>
</evidence>
<protein>
    <submittedName>
        <fullName evidence="3">Flagellar brake domain-containing protein</fullName>
    </submittedName>
</protein>
<dbReference type="Pfam" id="PF12945">
    <property type="entry name" value="PilZNR"/>
    <property type="match status" value="1"/>
</dbReference>
<evidence type="ECO:0000259" key="1">
    <source>
        <dbReference type="Pfam" id="PF07238"/>
    </source>
</evidence>
<feature type="domain" description="PilZ" evidence="1">
    <location>
        <begin position="99"/>
        <end position="204"/>
    </location>
</feature>
<evidence type="ECO:0000259" key="2">
    <source>
        <dbReference type="Pfam" id="PF12945"/>
    </source>
</evidence>
<dbReference type="RefSeq" id="WP_144536920.1">
    <property type="nucleotide sequence ID" value="NZ_JACSQO010000007.1"/>
</dbReference>
<keyword evidence="3" id="KW-0969">Cilium</keyword>
<dbReference type="InterPro" id="IPR009926">
    <property type="entry name" value="T3SS_YcgR_PilZN"/>
</dbReference>
<dbReference type="EMBL" id="JACSQO010000007">
    <property type="protein sequence ID" value="MBD7945174.1"/>
    <property type="molecule type" value="Genomic_DNA"/>
</dbReference>
<dbReference type="InterPro" id="IPR009875">
    <property type="entry name" value="PilZ_domain"/>
</dbReference>
<gene>
    <name evidence="3" type="ORF">H9650_13690</name>
</gene>
<keyword evidence="3" id="KW-0282">Flagellum</keyword>
<dbReference type="Proteomes" id="UP000640786">
    <property type="component" value="Unassembled WGS sequence"/>
</dbReference>
<organism evidence="3 4">
    <name type="scientific">Psychrobacillus faecigallinarum</name>
    <dbReference type="NCBI Taxonomy" id="2762235"/>
    <lineage>
        <taxon>Bacteria</taxon>
        <taxon>Bacillati</taxon>
        <taxon>Bacillota</taxon>
        <taxon>Bacilli</taxon>
        <taxon>Bacillales</taxon>
        <taxon>Bacillaceae</taxon>
        <taxon>Psychrobacillus</taxon>
    </lineage>
</organism>
<reference evidence="3 4" key="1">
    <citation type="submission" date="2020-08" db="EMBL/GenBank/DDBJ databases">
        <title>A Genomic Blueprint of the Chicken Gut Microbiome.</title>
        <authorList>
            <person name="Gilroy R."/>
            <person name="Ravi A."/>
            <person name="Getino M."/>
            <person name="Pursley I."/>
            <person name="Horton D.L."/>
            <person name="Alikhan N.-F."/>
            <person name="Baker D."/>
            <person name="Gharbi K."/>
            <person name="Hall N."/>
            <person name="Watson M."/>
            <person name="Adriaenssens E.M."/>
            <person name="Foster-Nyarko E."/>
            <person name="Jarju S."/>
            <person name="Secka A."/>
            <person name="Antonio M."/>
            <person name="Oren A."/>
            <person name="Chaudhuri R."/>
            <person name="La Ragione R.M."/>
            <person name="Hildebrand F."/>
            <person name="Pallen M.J."/>
        </authorList>
    </citation>
    <scope>NUCLEOTIDE SEQUENCE [LARGE SCALE GENOMIC DNA]</scope>
    <source>
        <strain evidence="3 4">Sa2BUA9</strain>
    </source>
</reference>
<accession>A0ABR8RBJ9</accession>
<sequence length="215" mass="24779">MQIKLGTNLTLEPTFTDKSEKYRCKVVDMDDQFIYIDYPIDTVTNKTIVLIEGTQLRATFIEEAKSVYAFPTEVLGRKLGQIPMIRLPYPESSDFMKIQRRNFVRVVSPIDIAVEFGDEKYQFVTDDISAGGVAIIIPFDVKFNANDEVSLIIPLPFNNGEMRYVFTTALVVRIWEKESVKIASLQFTNTDDLDKQQIVRFCFERQLLLRKKGLN</sequence>